<sequence length="309" mass="35106">MKTVAVIGSRNDEHTRYVAEAVERRRARVLLVETANVPESATLTWERGEVRYQGERLDDVRSFYIKRLQLSLPLPDPAGLPERNFSTWQEQYIAERERHSLLQSVLRSLNQKGRTFVNPFETLELHYLKLHQLALLQRARVPVPPSLGTCDPEAVRDFVREHGSVIYKPLGGGALVRRITQEDLTDERLQLLGNCPVLFQAEIKGDEFRAYVLDGEPVAAFRIPTEGVVDARENLAHVRPARLPEEAWRICLRGARSLGMVFTAVDLRRDAEGRFVALEFNPTPAISYFDDPRRGKVISRLAGYLVAKA</sequence>
<organism evidence="3 5">
    <name type="scientific">Archangium gephyra</name>
    <dbReference type="NCBI Taxonomy" id="48"/>
    <lineage>
        <taxon>Bacteria</taxon>
        <taxon>Pseudomonadati</taxon>
        <taxon>Myxococcota</taxon>
        <taxon>Myxococcia</taxon>
        <taxon>Myxococcales</taxon>
        <taxon>Cystobacterineae</taxon>
        <taxon>Archangiaceae</taxon>
        <taxon>Archangium</taxon>
    </lineage>
</organism>
<keyword evidence="6" id="KW-1185">Reference proteome</keyword>
<evidence type="ECO:0000313" key="6">
    <source>
        <dbReference type="Proteomes" id="UP000256345"/>
    </source>
</evidence>
<keyword evidence="1" id="KW-0547">Nucleotide-binding</keyword>
<dbReference type="Pfam" id="PF02955">
    <property type="entry name" value="GSH-S_ATP"/>
    <property type="match status" value="1"/>
</dbReference>
<reference evidence="3 5" key="1">
    <citation type="submission" date="2015-05" db="EMBL/GenBank/DDBJ databases">
        <title>Genome assembly of Archangium gephyra DSM 2261.</title>
        <authorList>
            <person name="Sharma G."/>
            <person name="Subramanian S."/>
        </authorList>
    </citation>
    <scope>NUCLEOTIDE SEQUENCE [LARGE SCALE GENOMIC DNA]</scope>
    <source>
        <strain evidence="3 5">DSM 2261</strain>
    </source>
</reference>
<accession>A0AAC8TGK1</accession>
<protein>
    <submittedName>
        <fullName evidence="4">Glutathione synthetase-like protein</fullName>
    </submittedName>
</protein>
<feature type="domain" description="ATP-grasp" evidence="2">
    <location>
        <begin position="133"/>
        <end position="307"/>
    </location>
</feature>
<dbReference type="InterPro" id="IPR004218">
    <property type="entry name" value="GSHS_ATP-bd"/>
</dbReference>
<dbReference type="GO" id="GO:0005524">
    <property type="term" value="F:ATP binding"/>
    <property type="evidence" value="ECO:0007669"/>
    <property type="project" value="UniProtKB-UniRule"/>
</dbReference>
<dbReference type="EMBL" id="CP011509">
    <property type="protein sequence ID" value="AKJ05237.1"/>
    <property type="molecule type" value="Genomic_DNA"/>
</dbReference>
<dbReference type="Proteomes" id="UP000035579">
    <property type="component" value="Chromosome"/>
</dbReference>
<dbReference type="InterPro" id="IPR011761">
    <property type="entry name" value="ATP-grasp"/>
</dbReference>
<gene>
    <name evidence="3" type="ORF">AA314_06863</name>
    <name evidence="4" type="ORF">ATI61_102302</name>
</gene>
<dbReference type="GO" id="GO:0004363">
    <property type="term" value="F:glutathione synthase activity"/>
    <property type="evidence" value="ECO:0007669"/>
    <property type="project" value="InterPro"/>
</dbReference>
<reference evidence="4 6" key="2">
    <citation type="submission" date="2018-08" db="EMBL/GenBank/DDBJ databases">
        <title>Genomic Encyclopedia of Archaeal and Bacterial Type Strains, Phase II (KMG-II): from individual species to whole genera.</title>
        <authorList>
            <person name="Goeker M."/>
        </authorList>
    </citation>
    <scope>NUCLEOTIDE SEQUENCE [LARGE SCALE GENOMIC DNA]</scope>
    <source>
        <strain evidence="4 6">DSM 2261</strain>
    </source>
</reference>
<dbReference type="GO" id="GO:0005737">
    <property type="term" value="C:cytoplasm"/>
    <property type="evidence" value="ECO:0007669"/>
    <property type="project" value="TreeGrafter"/>
</dbReference>
<dbReference type="Proteomes" id="UP000256345">
    <property type="component" value="Unassembled WGS sequence"/>
</dbReference>
<keyword evidence="1" id="KW-0067">ATP-binding</keyword>
<evidence type="ECO:0000313" key="3">
    <source>
        <dbReference type="EMBL" id="AKJ05237.1"/>
    </source>
</evidence>
<dbReference type="PROSITE" id="PS50975">
    <property type="entry name" value="ATP_GRASP"/>
    <property type="match status" value="1"/>
</dbReference>
<dbReference type="PANTHER" id="PTHR21621:SF4">
    <property type="entry name" value="GLUTATHIONE SYNTHETASE"/>
    <property type="match status" value="1"/>
</dbReference>
<dbReference type="SUPFAM" id="SSF56059">
    <property type="entry name" value="Glutathione synthetase ATP-binding domain-like"/>
    <property type="match status" value="1"/>
</dbReference>
<evidence type="ECO:0000259" key="2">
    <source>
        <dbReference type="PROSITE" id="PS50975"/>
    </source>
</evidence>
<name>A0AAC8TGK1_9BACT</name>
<evidence type="ECO:0000313" key="4">
    <source>
        <dbReference type="EMBL" id="REG35928.1"/>
    </source>
</evidence>
<dbReference type="Gene3D" id="3.30.470.20">
    <property type="entry name" value="ATP-grasp fold, B domain"/>
    <property type="match status" value="1"/>
</dbReference>
<dbReference type="EMBL" id="QUMU01000002">
    <property type="protein sequence ID" value="REG35928.1"/>
    <property type="molecule type" value="Genomic_DNA"/>
</dbReference>
<evidence type="ECO:0000256" key="1">
    <source>
        <dbReference type="PROSITE-ProRule" id="PRU00409"/>
    </source>
</evidence>
<dbReference type="RefSeq" id="WP_047858824.1">
    <property type="nucleotide sequence ID" value="NZ_CP011509.1"/>
</dbReference>
<evidence type="ECO:0000313" key="5">
    <source>
        <dbReference type="Proteomes" id="UP000035579"/>
    </source>
</evidence>
<dbReference type="KEGG" id="age:AA314_06863"/>
<proteinExistence type="predicted"/>
<dbReference type="GO" id="GO:0046872">
    <property type="term" value="F:metal ion binding"/>
    <property type="evidence" value="ECO:0007669"/>
    <property type="project" value="InterPro"/>
</dbReference>
<dbReference type="PANTHER" id="PTHR21621">
    <property type="entry name" value="RIBOSOMAL PROTEIN S6 MODIFICATION PROTEIN"/>
    <property type="match status" value="1"/>
</dbReference>
<dbReference type="AlphaFoldDB" id="A0AAC8TGK1"/>